<dbReference type="InterPro" id="IPR050546">
    <property type="entry name" value="Glycosyl_Hydrlase_16"/>
</dbReference>
<dbReference type="Proteomes" id="UP000030766">
    <property type="component" value="Unassembled WGS sequence"/>
</dbReference>
<name>W9JU64_FUSOX</name>
<feature type="region of interest" description="Disordered" evidence="1">
    <location>
        <begin position="305"/>
        <end position="440"/>
    </location>
</feature>
<gene>
    <name evidence="3" type="ORF">FOZG_12948</name>
</gene>
<proteinExistence type="predicted"/>
<dbReference type="InterPro" id="IPR000757">
    <property type="entry name" value="Beta-glucanase-like"/>
</dbReference>
<evidence type="ECO:0000313" key="3">
    <source>
        <dbReference type="EMBL" id="EWZ33185.1"/>
    </source>
</evidence>
<accession>W9JU64</accession>
<dbReference type="GO" id="GO:0004553">
    <property type="term" value="F:hydrolase activity, hydrolyzing O-glycosyl compounds"/>
    <property type="evidence" value="ECO:0007669"/>
    <property type="project" value="InterPro"/>
</dbReference>
<dbReference type="SUPFAM" id="SSF49899">
    <property type="entry name" value="Concanavalin A-like lectins/glucanases"/>
    <property type="match status" value="1"/>
</dbReference>
<dbReference type="VEuPathDB" id="FungiDB:FOZG_12948"/>
<organism evidence="3">
    <name type="scientific">Fusarium oxysporum Fo47</name>
    <dbReference type="NCBI Taxonomy" id="660027"/>
    <lineage>
        <taxon>Eukaryota</taxon>
        <taxon>Fungi</taxon>
        <taxon>Dikarya</taxon>
        <taxon>Ascomycota</taxon>
        <taxon>Pezizomycotina</taxon>
        <taxon>Sordariomycetes</taxon>
        <taxon>Hypocreomycetidae</taxon>
        <taxon>Hypocreales</taxon>
        <taxon>Nectriaceae</taxon>
        <taxon>Fusarium</taxon>
        <taxon>Fusarium oxysporum species complex</taxon>
    </lineage>
</organism>
<dbReference type="PANTHER" id="PTHR10963">
    <property type="entry name" value="GLYCOSYL HYDROLASE-RELATED"/>
    <property type="match status" value="1"/>
</dbReference>
<dbReference type="HOGENOM" id="CLU_634660_0_0_1"/>
<dbReference type="AlphaFoldDB" id="W9JU64"/>
<evidence type="ECO:0000256" key="1">
    <source>
        <dbReference type="SAM" id="MobiDB-lite"/>
    </source>
</evidence>
<reference evidence="3" key="1">
    <citation type="submission" date="2011-06" db="EMBL/GenBank/DDBJ databases">
        <title>The Genome Sequence of Fusarium oxysporum Fo47.</title>
        <authorList>
            <consortium name="The Broad Institute Genome Sequencing Platform"/>
            <person name="Ma L.-J."/>
            <person name="Gale L.R."/>
            <person name="Schwartz D.C."/>
            <person name="Zhou S."/>
            <person name="Corby-Kistler H."/>
            <person name="Young S.K."/>
            <person name="Zeng Q."/>
            <person name="Gargeya S."/>
            <person name="Fitzgerald M."/>
            <person name="Haas B."/>
            <person name="Abouelleil A."/>
            <person name="Alvarado L."/>
            <person name="Arachchi H.M."/>
            <person name="Berlin A."/>
            <person name="Brown A."/>
            <person name="Chapman S.B."/>
            <person name="Chen Z."/>
            <person name="Dunbar C."/>
            <person name="Freedman E."/>
            <person name="Gearin G."/>
            <person name="Gellesch M."/>
            <person name="Goldberg J."/>
            <person name="Griggs A."/>
            <person name="Gujja S."/>
            <person name="Heiman D."/>
            <person name="Howarth C."/>
            <person name="Larson L."/>
            <person name="Lui A."/>
            <person name="MacDonald P.J.P."/>
            <person name="Mehta T."/>
            <person name="Montmayeur A."/>
            <person name="Murphy C."/>
            <person name="Neiman D."/>
            <person name="Pearson M."/>
            <person name="Priest M."/>
            <person name="Roberts A."/>
            <person name="Saif S."/>
            <person name="Shea T."/>
            <person name="Shenoy N."/>
            <person name="Sisk P."/>
            <person name="Stolte C."/>
            <person name="Sykes S."/>
            <person name="Wortman J."/>
            <person name="Nusbaum C."/>
            <person name="Birren B."/>
        </authorList>
    </citation>
    <scope>NUCLEOTIDE SEQUENCE [LARGE SCALE GENOMIC DNA]</scope>
    <source>
        <strain evidence="3">Fo47</strain>
    </source>
</reference>
<dbReference type="PROSITE" id="PS51762">
    <property type="entry name" value="GH16_2"/>
    <property type="match status" value="1"/>
</dbReference>
<dbReference type="Pfam" id="PF00722">
    <property type="entry name" value="Glyco_hydro_16"/>
    <property type="match status" value="1"/>
</dbReference>
<keyword evidence="2" id="KW-0732">Signal</keyword>
<feature type="compositionally biased region" description="Pro residues" evidence="1">
    <location>
        <begin position="348"/>
        <end position="399"/>
    </location>
</feature>
<feature type="chain" id="PRO_5043825604" evidence="2">
    <location>
        <begin position="17"/>
        <end position="440"/>
    </location>
</feature>
<protein>
    <submittedName>
        <fullName evidence="3">Uncharacterized protein</fullName>
    </submittedName>
</protein>
<sequence>MFFSIILCFLAVTGIAHRVPEILGYQTIWSDSFDGSAGSLPDTSKWNIQQWYKELNSDYQEYKASPNNVHVTGDGFLRIIPRRDLSAERGWTSGRIESTYTFTPTPATKTIIQSSIRLGDGNLDKKQGIWPAFWLLGDSHRTGGPYWPECGELDIMEHVNGYLSTYAAIHCDKAPGGICKEKEGISASVHQPDAGTDWHTYKVVIDRTPRRWEDETIEFWVDDQLIQQVTGKRIGNPDVWKSIARNKMFMIFNVAVGGDWPQPPQRDTIDGLGAGMEVGYVAHYVKEISEEDTRFRVEHYYDKDEDLQALYPDPTPPENPDKYYVPPPPDYPKTHGYPMDSYNYPLVPQAPPPPPPVGVPPPPPVGMPPPPPVGMPPPPPVGVPPPPPVGAPPPPPVGAPPLGDERIPYSQEPYHNSDHYYDYGQNPPHDYYDYWGDNDK</sequence>
<feature type="signal peptide" evidence="2">
    <location>
        <begin position="1"/>
        <end position="16"/>
    </location>
</feature>
<dbReference type="Gene3D" id="2.60.120.200">
    <property type="match status" value="1"/>
</dbReference>
<dbReference type="EMBL" id="JH717905">
    <property type="protein sequence ID" value="EWZ33185.1"/>
    <property type="molecule type" value="Genomic_DNA"/>
</dbReference>
<dbReference type="GO" id="GO:0005975">
    <property type="term" value="P:carbohydrate metabolic process"/>
    <property type="evidence" value="ECO:0007669"/>
    <property type="project" value="InterPro"/>
</dbReference>
<dbReference type="PANTHER" id="PTHR10963:SF60">
    <property type="entry name" value="GRAM-NEGATIVE BACTERIA-BINDING PROTEIN 1-RELATED"/>
    <property type="match status" value="1"/>
</dbReference>
<reference evidence="3" key="2">
    <citation type="submission" date="2012-06" db="EMBL/GenBank/DDBJ databases">
        <title>Annotation of the Genome Sequence of Fusarium oxysporum Fo47.</title>
        <authorList>
            <consortium name="The Broad Institute Genomics Platform"/>
            <person name="Ma L.-J."/>
            <person name="Corby-Kistler H."/>
            <person name="Broz K."/>
            <person name="Gale L.R."/>
            <person name="Jonkers W."/>
            <person name="O'Donnell K."/>
            <person name="Ploetz R."/>
            <person name="Steinberg C."/>
            <person name="Schwartz D.C."/>
            <person name="VanEtten H."/>
            <person name="Zhou S."/>
            <person name="Young S.K."/>
            <person name="Zeng Q."/>
            <person name="Gargeya S."/>
            <person name="Fitzgerald M."/>
            <person name="Abouelleil A."/>
            <person name="Alvarado L."/>
            <person name="Chapman S.B."/>
            <person name="Gainer-Dewar J."/>
            <person name="Goldberg J."/>
            <person name="Griggs A."/>
            <person name="Gujja S."/>
            <person name="Hansen M."/>
            <person name="Howarth C."/>
            <person name="Imamovic A."/>
            <person name="Ireland A."/>
            <person name="Larimer J."/>
            <person name="McCowan C."/>
            <person name="Murphy C."/>
            <person name="Pearson M."/>
            <person name="Poon T.W."/>
            <person name="Priest M."/>
            <person name="Roberts A."/>
            <person name="Saif S."/>
            <person name="Shea T."/>
            <person name="Sykes S."/>
            <person name="Wortman J."/>
            <person name="Nusbaum C."/>
            <person name="Birren B."/>
        </authorList>
    </citation>
    <scope>NUCLEOTIDE SEQUENCE</scope>
    <source>
        <strain evidence="3">Fo47</strain>
    </source>
</reference>
<evidence type="ECO:0000256" key="2">
    <source>
        <dbReference type="SAM" id="SignalP"/>
    </source>
</evidence>
<dbReference type="CDD" id="cd02182">
    <property type="entry name" value="GH16_Strep_laminarinase_like"/>
    <property type="match status" value="1"/>
</dbReference>
<dbReference type="InterPro" id="IPR013320">
    <property type="entry name" value="ConA-like_dom_sf"/>
</dbReference>